<evidence type="ECO:0000313" key="3">
    <source>
        <dbReference type="Proteomes" id="UP001214628"/>
    </source>
</evidence>
<evidence type="ECO:0008006" key="4">
    <source>
        <dbReference type="Google" id="ProtNLM"/>
    </source>
</evidence>
<dbReference type="PANTHER" id="PTHR12817">
    <property type="entry name" value="TRAFFICKING PROTEIN PARTICLE COMPLEX SUBUNIT 6B"/>
    <property type="match status" value="1"/>
</dbReference>
<dbReference type="PANTHER" id="PTHR12817:SF0">
    <property type="entry name" value="GEO08327P1"/>
    <property type="match status" value="1"/>
</dbReference>
<organism evidence="2 3">
    <name type="scientific">Malassezia psittaci</name>
    <dbReference type="NCBI Taxonomy" id="1821823"/>
    <lineage>
        <taxon>Eukaryota</taxon>
        <taxon>Fungi</taxon>
        <taxon>Dikarya</taxon>
        <taxon>Basidiomycota</taxon>
        <taxon>Ustilaginomycotina</taxon>
        <taxon>Malasseziomycetes</taxon>
        <taxon>Malasseziales</taxon>
        <taxon>Malasseziaceae</taxon>
        <taxon>Malassezia</taxon>
    </lineage>
</organism>
<evidence type="ECO:0000256" key="1">
    <source>
        <dbReference type="ARBA" id="ARBA00006218"/>
    </source>
</evidence>
<dbReference type="GO" id="GO:0005801">
    <property type="term" value="C:cis-Golgi network"/>
    <property type="evidence" value="ECO:0007669"/>
    <property type="project" value="TreeGrafter"/>
</dbReference>
<reference evidence="2" key="1">
    <citation type="submission" date="2023-02" db="EMBL/GenBank/DDBJ databases">
        <title>Mating type loci evolution in Malassezia.</title>
        <authorList>
            <person name="Coelho M.A."/>
        </authorList>
    </citation>
    <scope>NUCLEOTIDE SEQUENCE</scope>
    <source>
        <strain evidence="2">CBS 14136</strain>
    </source>
</reference>
<dbReference type="GO" id="GO:0006888">
    <property type="term" value="P:endoplasmic reticulum to Golgi vesicle-mediated transport"/>
    <property type="evidence" value="ECO:0007669"/>
    <property type="project" value="TreeGrafter"/>
</dbReference>
<dbReference type="CDD" id="cd14944">
    <property type="entry name" value="TRAPPC6A_Trs33"/>
    <property type="match status" value="1"/>
</dbReference>
<gene>
    <name evidence="2" type="ORF">MPSI1_000068</name>
</gene>
<dbReference type="AlphaFoldDB" id="A0AAF0F824"/>
<dbReference type="InterPro" id="IPR007194">
    <property type="entry name" value="TRAPP_component"/>
</dbReference>
<dbReference type="Gene3D" id="3.30.1380.20">
    <property type="entry name" value="Trafficking protein particle complex subunit 3"/>
    <property type="match status" value="1"/>
</dbReference>
<dbReference type="Pfam" id="PF04051">
    <property type="entry name" value="TRAPP"/>
    <property type="match status" value="1"/>
</dbReference>
<comment type="similarity">
    <text evidence="1">Belongs to the TRAPP small subunits family. BET3 subfamily.</text>
</comment>
<dbReference type="GO" id="GO:0030008">
    <property type="term" value="C:TRAPP complex"/>
    <property type="evidence" value="ECO:0007669"/>
    <property type="project" value="TreeGrafter"/>
</dbReference>
<keyword evidence="3" id="KW-1185">Reference proteome</keyword>
<evidence type="ECO:0000313" key="2">
    <source>
        <dbReference type="EMBL" id="WFD41441.1"/>
    </source>
</evidence>
<dbReference type="InterPro" id="IPR024096">
    <property type="entry name" value="NO_sig/Golgi_transp_ligand-bd"/>
</dbReference>
<accession>A0AAF0F824</accession>
<dbReference type="EMBL" id="CP118375">
    <property type="protein sequence ID" value="WFD41441.1"/>
    <property type="molecule type" value="Genomic_DNA"/>
</dbReference>
<dbReference type="GO" id="GO:0005802">
    <property type="term" value="C:trans-Golgi network"/>
    <property type="evidence" value="ECO:0007669"/>
    <property type="project" value="TreeGrafter"/>
</dbReference>
<dbReference type="SUPFAM" id="SSF111126">
    <property type="entry name" value="Ligand-binding domain in the NO signalling and Golgi transport"/>
    <property type="match status" value="1"/>
</dbReference>
<dbReference type="InterPro" id="IPR037992">
    <property type="entry name" value="TRAPPC6/Trs33"/>
</dbReference>
<protein>
    <recommendedName>
        <fullName evidence="4">Transport protein particle component</fullName>
    </recommendedName>
</protein>
<dbReference type="Proteomes" id="UP001214628">
    <property type="component" value="Chromosome 1"/>
</dbReference>
<proteinExistence type="inferred from homology"/>
<name>A0AAF0F824_9BASI</name>
<sequence length="184" mass="20927">MQASVPSTVLGARPRRGPLVHDGVRSVLREQPIEIDRVCFEFLQIEMATTLAAGAAYKTRRANDIVAQLQIDDPHARVPPMLNKAEEAELAQNRMESVGMHVGACLVEQLVPNRLRTTQTLDNVKFVCKELWMALWDKQIDNLRTNHRGMFVLQDVAFRPLLHATNAPDYVAQLKVYRVFRLEK</sequence>